<accession>A0A450XPV2</accession>
<name>A0A450XPV2_9GAMM</name>
<dbReference type="EMBL" id="CAADFQ010000081">
    <property type="protein sequence ID" value="VFK34719.1"/>
    <property type="molecule type" value="Genomic_DNA"/>
</dbReference>
<gene>
    <name evidence="1" type="ORF">BECKMB1821G_GA0114241_108214</name>
    <name evidence="3" type="ORF">BECKMB1821H_GA0114242_108613</name>
    <name evidence="2" type="ORF">BECKMB1821I_GA0114274_108114</name>
</gene>
<protein>
    <submittedName>
        <fullName evidence="1">Uncharacterized protein</fullName>
    </submittedName>
</protein>
<dbReference type="EMBL" id="CAADFO010000082">
    <property type="protein sequence ID" value="VFK31363.1"/>
    <property type="molecule type" value="Genomic_DNA"/>
</dbReference>
<evidence type="ECO:0000313" key="2">
    <source>
        <dbReference type="EMBL" id="VFK34719.1"/>
    </source>
</evidence>
<evidence type="ECO:0000313" key="3">
    <source>
        <dbReference type="EMBL" id="VFK76965.1"/>
    </source>
</evidence>
<sequence>MNPGKESSLSGSPIAQIASAYSARAGERVRMSMSKQIQYTDEPLGEMKLAPDFLPSPKELALKNEQTKITISRNSESVAYLKETTKRRHMRYQKVICQLPDG</sequence>
<evidence type="ECO:0000313" key="1">
    <source>
        <dbReference type="EMBL" id="VFK31363.1"/>
    </source>
</evidence>
<dbReference type="AlphaFoldDB" id="A0A450XPV2"/>
<dbReference type="EMBL" id="CAADGH010000086">
    <property type="protein sequence ID" value="VFK76965.1"/>
    <property type="molecule type" value="Genomic_DNA"/>
</dbReference>
<proteinExistence type="predicted"/>
<reference evidence="1" key="1">
    <citation type="submission" date="2019-02" db="EMBL/GenBank/DDBJ databases">
        <authorList>
            <person name="Gruber-Vodicka R. H."/>
            <person name="Seah K. B. B."/>
        </authorList>
    </citation>
    <scope>NUCLEOTIDE SEQUENCE</scope>
    <source>
        <strain evidence="1">BECK_BZ197</strain>
        <strain evidence="3">BECK_BZ198</strain>
        <strain evidence="2">BECK_BZ199</strain>
    </source>
</reference>
<organism evidence="1">
    <name type="scientific">Candidatus Kentrum sp. MB</name>
    <dbReference type="NCBI Taxonomy" id="2138164"/>
    <lineage>
        <taxon>Bacteria</taxon>
        <taxon>Pseudomonadati</taxon>
        <taxon>Pseudomonadota</taxon>
        <taxon>Gammaproteobacteria</taxon>
        <taxon>Candidatus Kentrum</taxon>
    </lineage>
</organism>